<keyword evidence="3" id="KW-1003">Cell membrane</keyword>
<feature type="domain" description="Mechanosensitive ion channel transmembrane helices 2/3" evidence="10">
    <location>
        <begin position="484"/>
        <end position="525"/>
    </location>
</feature>
<dbReference type="EMBL" id="FOSL01000006">
    <property type="protein sequence ID" value="SFK40365.1"/>
    <property type="molecule type" value="Genomic_DNA"/>
</dbReference>
<feature type="transmembrane region" description="Helical" evidence="7">
    <location>
        <begin position="128"/>
        <end position="147"/>
    </location>
</feature>
<dbReference type="InterPro" id="IPR010920">
    <property type="entry name" value="LSM_dom_sf"/>
</dbReference>
<dbReference type="InterPro" id="IPR006685">
    <property type="entry name" value="MscS_channel_2nd"/>
</dbReference>
<dbReference type="AlphaFoldDB" id="A0A1I3Z8G3"/>
<dbReference type="OrthoDB" id="9814206at2"/>
<feature type="transmembrane region" description="Helical" evidence="7">
    <location>
        <begin position="477"/>
        <end position="500"/>
    </location>
</feature>
<dbReference type="SUPFAM" id="SSF50182">
    <property type="entry name" value="Sm-like ribonucleoproteins"/>
    <property type="match status" value="1"/>
</dbReference>
<evidence type="ECO:0000256" key="7">
    <source>
        <dbReference type="SAM" id="Phobius"/>
    </source>
</evidence>
<protein>
    <submittedName>
        <fullName evidence="11">Small-conductance mechanosensitive channel</fullName>
    </submittedName>
</protein>
<evidence type="ECO:0000259" key="9">
    <source>
        <dbReference type="Pfam" id="PF21082"/>
    </source>
</evidence>
<evidence type="ECO:0000256" key="4">
    <source>
        <dbReference type="ARBA" id="ARBA00022692"/>
    </source>
</evidence>
<name>A0A1I3Z8G3_9HYPH</name>
<dbReference type="PANTHER" id="PTHR30460">
    <property type="entry name" value="MODERATE CONDUCTANCE MECHANOSENSITIVE CHANNEL YBIO"/>
    <property type="match status" value="1"/>
</dbReference>
<feature type="transmembrane region" description="Helical" evidence="7">
    <location>
        <begin position="288"/>
        <end position="307"/>
    </location>
</feature>
<dbReference type="Gene3D" id="3.30.70.100">
    <property type="match status" value="1"/>
</dbReference>
<accession>A0A1I3Z8G3</accession>
<evidence type="ECO:0000256" key="5">
    <source>
        <dbReference type="ARBA" id="ARBA00022989"/>
    </source>
</evidence>
<dbReference type="InterPro" id="IPR011014">
    <property type="entry name" value="MscS_channel_TM-2"/>
</dbReference>
<dbReference type="Gene3D" id="2.30.30.60">
    <property type="match status" value="1"/>
</dbReference>
<sequence length="721" mass="77790">MSVSVRSAFVVLVLIAGLFYGPGSVFAQSPAPPPPEKVDQLLELLSDPEVKAWLAAQGENKAAAPPAATTTTTGDGTMMVAPSDLTSALDSTRSRIDEMVKAAPLVPAQFEQAVAKIRAEIRDKGTPGILILVIGFAAVGFGVDWVARRLLAGYRQWMISLPPDTPHGRVKALGSRLLYSAIMVSAFVAGSVGVFLAFNWPPRLREVVLGYLLVVIVTWATLTVSRAFLLPPSLGVPHATKLRAFPMTDERAGHWHRWIAINVFWVTFVAVTFALLRSLGFDRVSQTVLSVPTSSIQLVLLLLAVWLRPKLPSQVDSKAERIRAIGWSWLLTLYFIAIWAINIAGARRFFWFVVAAAALPAALVLVHRGVHYVLRPPEPETGAKPIAPVMLAVADRGIRVVLIIAAALLLARAWGLDMESMAGDNMTNRLLRGGLKAAIIVLAADFGWSIIKAIIARRLGDMPSEGPANPQNARLRTLLPIFQNILLATLIVITGLMVLSSMGIQIGPLIAGAGVVGVAVGFGAQTVVKDVISGVFYLLDDAFRVGEYIQSGTYKGTVESFSLRSVKLRHHRGPVYTVPFGELGAVQNMSRDWVMEKFSINVDYDTDIEKARKIIKKIGQQFAEDPEFAADIIEPLKMQGVENFGDYGIELRLKLMTKPGHQFTVKRKAYVAIKQAFAENGIKISTPTVHVQEGAGAGAAAAHHAVQKAAKEATAAAAGKA</sequence>
<dbReference type="Pfam" id="PF21082">
    <property type="entry name" value="MS_channel_3rd"/>
    <property type="match status" value="1"/>
</dbReference>
<feature type="transmembrane region" description="Helical" evidence="7">
    <location>
        <begin position="327"/>
        <end position="343"/>
    </location>
</feature>
<keyword evidence="4 7" id="KW-0812">Transmembrane</keyword>
<dbReference type="SUPFAM" id="SSF82689">
    <property type="entry name" value="Mechanosensitive channel protein MscS (YggB), C-terminal domain"/>
    <property type="match status" value="1"/>
</dbReference>
<dbReference type="Pfam" id="PF21088">
    <property type="entry name" value="MS_channel_1st"/>
    <property type="match status" value="1"/>
</dbReference>
<evidence type="ECO:0000256" key="3">
    <source>
        <dbReference type="ARBA" id="ARBA00022475"/>
    </source>
</evidence>
<evidence type="ECO:0000259" key="10">
    <source>
        <dbReference type="Pfam" id="PF21088"/>
    </source>
</evidence>
<evidence type="ECO:0000256" key="2">
    <source>
        <dbReference type="ARBA" id="ARBA00008017"/>
    </source>
</evidence>
<feature type="transmembrane region" description="Helical" evidence="7">
    <location>
        <begin position="210"/>
        <end position="234"/>
    </location>
</feature>
<dbReference type="Proteomes" id="UP000323300">
    <property type="component" value="Unassembled WGS sequence"/>
</dbReference>
<dbReference type="GO" id="GO:0005886">
    <property type="term" value="C:plasma membrane"/>
    <property type="evidence" value="ECO:0007669"/>
    <property type="project" value="UniProtKB-SubCell"/>
</dbReference>
<feature type="transmembrane region" description="Helical" evidence="7">
    <location>
        <begin position="177"/>
        <end position="198"/>
    </location>
</feature>
<keyword evidence="12" id="KW-1185">Reference proteome</keyword>
<feature type="transmembrane region" description="Helical" evidence="7">
    <location>
        <begin position="349"/>
        <end position="366"/>
    </location>
</feature>
<dbReference type="SUPFAM" id="SSF82861">
    <property type="entry name" value="Mechanosensitive channel protein MscS (YggB), transmembrane region"/>
    <property type="match status" value="1"/>
</dbReference>
<dbReference type="InterPro" id="IPR011066">
    <property type="entry name" value="MscS_channel_C_sf"/>
</dbReference>
<reference evidence="11 12" key="1">
    <citation type="submission" date="2016-10" db="EMBL/GenBank/DDBJ databases">
        <authorList>
            <person name="Varghese N."/>
            <person name="Submissions S."/>
        </authorList>
    </citation>
    <scope>NUCLEOTIDE SEQUENCE [LARGE SCALE GENOMIC DNA]</scope>
    <source>
        <strain evidence="11 12">DSM 21822</strain>
    </source>
</reference>
<dbReference type="InterPro" id="IPR045276">
    <property type="entry name" value="YbiO_bact"/>
</dbReference>
<dbReference type="InterPro" id="IPR049142">
    <property type="entry name" value="MS_channel_1st"/>
</dbReference>
<dbReference type="RefSeq" id="WP_149760386.1">
    <property type="nucleotide sequence ID" value="NZ_BSPE01000031.1"/>
</dbReference>
<feature type="transmembrane region" description="Helical" evidence="7">
    <location>
        <begin position="506"/>
        <end position="528"/>
    </location>
</feature>
<feature type="domain" description="Mechanosensitive ion channel MscS" evidence="8">
    <location>
        <begin position="526"/>
        <end position="591"/>
    </location>
</feature>
<dbReference type="InterPro" id="IPR023408">
    <property type="entry name" value="MscS_beta-dom_sf"/>
</dbReference>
<evidence type="ECO:0000256" key="6">
    <source>
        <dbReference type="ARBA" id="ARBA00023136"/>
    </source>
</evidence>
<evidence type="ECO:0000259" key="8">
    <source>
        <dbReference type="Pfam" id="PF00924"/>
    </source>
</evidence>
<keyword evidence="6 7" id="KW-0472">Membrane</keyword>
<evidence type="ECO:0000256" key="1">
    <source>
        <dbReference type="ARBA" id="ARBA00004651"/>
    </source>
</evidence>
<comment type="similarity">
    <text evidence="2">Belongs to the MscS (TC 1.A.23) family.</text>
</comment>
<comment type="subcellular location">
    <subcellularLocation>
        <location evidence="1">Cell membrane</location>
        <topology evidence="1">Multi-pass membrane protein</topology>
    </subcellularLocation>
</comment>
<dbReference type="InterPro" id="IPR049278">
    <property type="entry name" value="MS_channel_C"/>
</dbReference>
<feature type="transmembrane region" description="Helical" evidence="7">
    <location>
        <begin position="435"/>
        <end position="456"/>
    </location>
</feature>
<keyword evidence="5 7" id="KW-1133">Transmembrane helix</keyword>
<dbReference type="Pfam" id="PF00924">
    <property type="entry name" value="MS_channel_2nd"/>
    <property type="match status" value="1"/>
</dbReference>
<organism evidence="11 12">
    <name type="scientific">Neomesorhizobium albiziae</name>
    <dbReference type="NCBI Taxonomy" id="335020"/>
    <lineage>
        <taxon>Bacteria</taxon>
        <taxon>Pseudomonadati</taxon>
        <taxon>Pseudomonadota</taxon>
        <taxon>Alphaproteobacteria</taxon>
        <taxon>Hyphomicrobiales</taxon>
        <taxon>Phyllobacteriaceae</taxon>
        <taxon>Neomesorhizobium</taxon>
    </lineage>
</organism>
<dbReference type="PANTHER" id="PTHR30460:SF0">
    <property type="entry name" value="MODERATE CONDUCTANCE MECHANOSENSITIVE CHANNEL YBIO"/>
    <property type="match status" value="1"/>
</dbReference>
<evidence type="ECO:0000313" key="12">
    <source>
        <dbReference type="Proteomes" id="UP000323300"/>
    </source>
</evidence>
<gene>
    <name evidence="11" type="ORF">SAMN04488498_10615</name>
</gene>
<feature type="transmembrane region" description="Helical" evidence="7">
    <location>
        <begin position="255"/>
        <end position="276"/>
    </location>
</feature>
<evidence type="ECO:0000313" key="11">
    <source>
        <dbReference type="EMBL" id="SFK40365.1"/>
    </source>
</evidence>
<feature type="domain" description="Mechanosensitive ion channel MscS C-terminal" evidence="9">
    <location>
        <begin position="597"/>
        <end position="684"/>
    </location>
</feature>
<dbReference type="GO" id="GO:0008381">
    <property type="term" value="F:mechanosensitive monoatomic ion channel activity"/>
    <property type="evidence" value="ECO:0007669"/>
    <property type="project" value="InterPro"/>
</dbReference>
<dbReference type="Gene3D" id="1.10.287.1260">
    <property type="match status" value="1"/>
</dbReference>
<feature type="transmembrane region" description="Helical" evidence="7">
    <location>
        <begin position="397"/>
        <end position="415"/>
    </location>
</feature>
<proteinExistence type="inferred from homology"/>